<dbReference type="Pfam" id="PF12059">
    <property type="entry name" value="DUF3540"/>
    <property type="match status" value="1"/>
</dbReference>
<sequence>MSAAKATHALKIAPPEQAVGEVVKLLTDGSLIVECQGRGWHCRRAVSCLLTPDCGDNVLVAGGGGELWVIAVLQRAAPYNATRLTVEGDLQIETPHGSLSLHSAQSLNFSGDVLALQAHSGDCRIDKLEYSGKDLSAFVSVARLAGKSCETLWHSVNQISHVLFRKVRQTEHVRVGQLDYQAEDYARLHARNTLITSKDITKLDSQQIHVG</sequence>
<gene>
    <name evidence="1" type="ORF">FHY56_16665</name>
</gene>
<proteinExistence type="predicted"/>
<name>A0A502BJI2_9HYPH</name>
<accession>A0A502BJI2</accession>
<comment type="caution">
    <text evidence="1">The sequence shown here is derived from an EMBL/GenBank/DDBJ whole genome shotgun (WGS) entry which is preliminary data.</text>
</comment>
<evidence type="ECO:0000313" key="2">
    <source>
        <dbReference type="Proteomes" id="UP000315388"/>
    </source>
</evidence>
<organism evidence="1 2">
    <name type="scientific">Brucella gallinifaecis</name>
    <dbReference type="NCBI Taxonomy" id="215590"/>
    <lineage>
        <taxon>Bacteria</taxon>
        <taxon>Pseudomonadati</taxon>
        <taxon>Pseudomonadota</taxon>
        <taxon>Alphaproteobacteria</taxon>
        <taxon>Hyphomicrobiales</taxon>
        <taxon>Brucellaceae</taxon>
        <taxon>Brucella/Ochrobactrum group</taxon>
        <taxon>Brucella</taxon>
    </lineage>
</organism>
<evidence type="ECO:0000313" key="1">
    <source>
        <dbReference type="EMBL" id="TPF74007.1"/>
    </source>
</evidence>
<dbReference type="OrthoDB" id="7677552at2"/>
<dbReference type="AlphaFoldDB" id="A0A502BJI2"/>
<keyword evidence="2" id="KW-1185">Reference proteome</keyword>
<dbReference type="Proteomes" id="UP000315388">
    <property type="component" value="Unassembled WGS sequence"/>
</dbReference>
<dbReference type="EMBL" id="VEWJ01000019">
    <property type="protein sequence ID" value="TPF74007.1"/>
    <property type="molecule type" value="Genomic_DNA"/>
</dbReference>
<protein>
    <submittedName>
        <fullName evidence="1">DUF3540 domain-containing protein</fullName>
    </submittedName>
</protein>
<dbReference type="InterPro" id="IPR021927">
    <property type="entry name" value="DUF3540"/>
</dbReference>
<dbReference type="RefSeq" id="WP_140906277.1">
    <property type="nucleotide sequence ID" value="NZ_JBHTMD010000042.1"/>
</dbReference>
<reference evidence="1 2" key="1">
    <citation type="journal article" date="2003" name="Int. J. Syst. Evol. Microbiol.">
        <title>Towards a standardized format for the description of a novel species (of an established genus): Ochrobactrum gallinifaecis sp. nov.</title>
        <authorList>
            <person name="Kampfer P."/>
            <person name="Buczolits S."/>
            <person name="Albrecht A."/>
            <person name="Busse H.J."/>
            <person name="Stackebrandt E."/>
        </authorList>
    </citation>
    <scope>NUCLEOTIDE SEQUENCE [LARGE SCALE GENOMIC DNA]</scope>
    <source>
        <strain evidence="1 2">ISO 196</strain>
    </source>
</reference>